<organism evidence="2 3">
    <name type="scientific">Didymella glomerata</name>
    <dbReference type="NCBI Taxonomy" id="749621"/>
    <lineage>
        <taxon>Eukaryota</taxon>
        <taxon>Fungi</taxon>
        <taxon>Dikarya</taxon>
        <taxon>Ascomycota</taxon>
        <taxon>Pezizomycotina</taxon>
        <taxon>Dothideomycetes</taxon>
        <taxon>Pleosporomycetidae</taxon>
        <taxon>Pleosporales</taxon>
        <taxon>Pleosporineae</taxon>
        <taxon>Didymellaceae</taxon>
        <taxon>Didymella</taxon>
    </lineage>
</organism>
<evidence type="ECO:0000313" key="3">
    <source>
        <dbReference type="Proteomes" id="UP001140562"/>
    </source>
</evidence>
<evidence type="ECO:0000256" key="1">
    <source>
        <dbReference type="SAM" id="SignalP"/>
    </source>
</evidence>
<feature type="signal peptide" evidence="1">
    <location>
        <begin position="1"/>
        <end position="18"/>
    </location>
</feature>
<reference evidence="2" key="1">
    <citation type="submission" date="2022-10" db="EMBL/GenBank/DDBJ databases">
        <title>Tapping the CABI collections for fungal endophytes: first genome assemblies for Collariella, Neodidymelliopsis, Ascochyta clinopodiicola, Didymella pomorum, Didymosphaeria variabile, Neocosmospora piperis and Neocucurbitaria cava.</title>
        <authorList>
            <person name="Hill R."/>
        </authorList>
    </citation>
    <scope>NUCLEOTIDE SEQUENCE</scope>
    <source>
        <strain evidence="2">IMI 360193</strain>
    </source>
</reference>
<protein>
    <recommendedName>
        <fullName evidence="4">Apple domain-containing protein</fullName>
    </recommendedName>
</protein>
<accession>A0A9W8WR84</accession>
<proteinExistence type="predicted"/>
<comment type="caution">
    <text evidence="2">The sequence shown here is derived from an EMBL/GenBank/DDBJ whole genome shotgun (WGS) entry which is preliminary data.</text>
</comment>
<name>A0A9W8WR84_9PLEO</name>
<dbReference type="Proteomes" id="UP001140562">
    <property type="component" value="Unassembled WGS sequence"/>
</dbReference>
<evidence type="ECO:0000313" key="2">
    <source>
        <dbReference type="EMBL" id="KAJ4331161.1"/>
    </source>
</evidence>
<feature type="chain" id="PRO_5040928827" description="Apple domain-containing protein" evidence="1">
    <location>
        <begin position="19"/>
        <end position="465"/>
    </location>
</feature>
<dbReference type="AlphaFoldDB" id="A0A9W8WR84"/>
<sequence length="465" mass="48273">MIFPLFIAALAVVSTAQCQEVTETVTRCTTSYSEFPLPTGSITETSFVYATVTNNMTVTTTTQQTITVTPAATTFTDVANATTTVTTTVTSVPAAITIPAPNGFFPLINLPTAIATATATGIVGRHRRAMVETRAQHLEKVKRLPRTPEGNTGGFVVLPNGQGQSLNRIYPVGVTCRLTTNINSTTTVVVTGTPQTETLVPATATAVSTSTTTATETIIEIEAQPTEYAACQPNNVVSNVRGFDNRPLFFDRIVFTPVDGFPIANSLVVNTTNAVACCIACQNTPFCAGSFYAPSIRACHLQLTQAAPTSSVPTLPSASLTPPFPLPSSNTSLPYPTASGAPYPAGNDTMALFPTASGLLASGHSTSPPSATSISNATDGGMSILPIAETPVTGTFDQPGAGTCSVGSLSLYLGKVYGQSDFPANVALSVSNGPCGRMSVEFEPQPSINAGDLPQAMARRWIAIS</sequence>
<evidence type="ECO:0008006" key="4">
    <source>
        <dbReference type="Google" id="ProtNLM"/>
    </source>
</evidence>
<keyword evidence="1" id="KW-0732">Signal</keyword>
<keyword evidence="3" id="KW-1185">Reference proteome</keyword>
<dbReference type="EMBL" id="JAPEUV010000160">
    <property type="protein sequence ID" value="KAJ4331161.1"/>
    <property type="molecule type" value="Genomic_DNA"/>
</dbReference>
<gene>
    <name evidence="2" type="ORF">N0V87_009389</name>
</gene>
<dbReference type="OrthoDB" id="5428787at2759"/>